<dbReference type="Gene3D" id="3.40.50.1820">
    <property type="entry name" value="alpha/beta hydrolase"/>
    <property type="match status" value="1"/>
</dbReference>
<sequence length="213" mass="24522">MCLYHPDRVLAVCSICTPYLPPTPQLVDIDAFVAAAPQFAYMKLLSQTETTAPLFDQAPRRLFTVMFKHHYELENMFVVDVFKNVVNSDSPLYTVRSDLLTEEELDYYEDEYRRSGFQASLNWYATIPIDFETERGLPTSIKHNALYIGARDDAVLKPEMAAHMPQFISSLEMAIINDSGHWVLWEQRDQVTEKLVEWLGKLENAVYLSSSEL</sequence>
<dbReference type="Proteomes" id="UP000019132">
    <property type="component" value="Unassembled WGS sequence"/>
</dbReference>
<dbReference type="InterPro" id="IPR000073">
    <property type="entry name" value="AB_hydrolase_1"/>
</dbReference>
<dbReference type="Pfam" id="PF00561">
    <property type="entry name" value="Abhydrolase_1"/>
    <property type="match status" value="1"/>
</dbReference>
<dbReference type="STRING" id="431595.K3XD59"/>
<dbReference type="HOGENOM" id="CLU_020336_7_5_1"/>
<organism evidence="2 3">
    <name type="scientific">Globisporangium ultimum (strain ATCC 200006 / CBS 805.95 / DAOM BR144)</name>
    <name type="common">Pythium ultimum</name>
    <dbReference type="NCBI Taxonomy" id="431595"/>
    <lineage>
        <taxon>Eukaryota</taxon>
        <taxon>Sar</taxon>
        <taxon>Stramenopiles</taxon>
        <taxon>Oomycota</taxon>
        <taxon>Peronosporomycetes</taxon>
        <taxon>Pythiales</taxon>
        <taxon>Pythiaceae</taxon>
        <taxon>Globisporangium</taxon>
    </lineage>
</organism>
<name>K3XD59_GLOUD</name>
<protein>
    <recommendedName>
        <fullName evidence="1">AB hydrolase-1 domain-containing protein</fullName>
    </recommendedName>
</protein>
<dbReference type="InParanoid" id="K3XD59"/>
<accession>K3XD59</accession>
<dbReference type="EnsemblProtists" id="PYU1_T015158">
    <property type="protein sequence ID" value="PYU1_T015158"/>
    <property type="gene ID" value="PYU1_G015127"/>
</dbReference>
<reference evidence="2" key="3">
    <citation type="submission" date="2015-02" db="UniProtKB">
        <authorList>
            <consortium name="EnsemblProtists"/>
        </authorList>
    </citation>
    <scope>IDENTIFICATION</scope>
    <source>
        <strain evidence="2">DAOM BR144</strain>
    </source>
</reference>
<reference evidence="3" key="1">
    <citation type="journal article" date="2010" name="Genome Biol.">
        <title>Genome sequence of the necrotrophic plant pathogen Pythium ultimum reveals original pathogenicity mechanisms and effector repertoire.</title>
        <authorList>
            <person name="Levesque C.A."/>
            <person name="Brouwer H."/>
            <person name="Cano L."/>
            <person name="Hamilton J.P."/>
            <person name="Holt C."/>
            <person name="Huitema E."/>
            <person name="Raffaele S."/>
            <person name="Robideau G.P."/>
            <person name="Thines M."/>
            <person name="Win J."/>
            <person name="Zerillo M.M."/>
            <person name="Beakes G.W."/>
            <person name="Boore J.L."/>
            <person name="Busam D."/>
            <person name="Dumas B."/>
            <person name="Ferriera S."/>
            <person name="Fuerstenberg S.I."/>
            <person name="Gachon C.M."/>
            <person name="Gaulin E."/>
            <person name="Govers F."/>
            <person name="Grenville-Briggs L."/>
            <person name="Horner N."/>
            <person name="Hostetler J."/>
            <person name="Jiang R.H."/>
            <person name="Johnson J."/>
            <person name="Krajaejun T."/>
            <person name="Lin H."/>
            <person name="Meijer H.J."/>
            <person name="Moore B."/>
            <person name="Morris P."/>
            <person name="Phuntmart V."/>
            <person name="Puiu D."/>
            <person name="Shetty J."/>
            <person name="Stajich J.E."/>
            <person name="Tripathy S."/>
            <person name="Wawra S."/>
            <person name="van West P."/>
            <person name="Whitty B.R."/>
            <person name="Coutinho P.M."/>
            <person name="Henrissat B."/>
            <person name="Martin F."/>
            <person name="Thomas P.D."/>
            <person name="Tyler B.M."/>
            <person name="De Vries R.P."/>
            <person name="Kamoun S."/>
            <person name="Yandell M."/>
            <person name="Tisserat N."/>
            <person name="Buell C.R."/>
        </authorList>
    </citation>
    <scope>NUCLEOTIDE SEQUENCE</scope>
    <source>
        <strain evidence="3">DAOM:BR144</strain>
    </source>
</reference>
<evidence type="ECO:0000313" key="2">
    <source>
        <dbReference type="EnsemblProtists" id="PYU1_T015158"/>
    </source>
</evidence>
<dbReference type="AlphaFoldDB" id="K3XD59"/>
<dbReference type="VEuPathDB" id="FungiDB:PYU1_G015127"/>
<dbReference type="OMA" id="QYTASKF"/>
<dbReference type="eggNOG" id="KOG4178">
    <property type="taxonomic scope" value="Eukaryota"/>
</dbReference>
<dbReference type="PANTHER" id="PTHR43329">
    <property type="entry name" value="EPOXIDE HYDROLASE"/>
    <property type="match status" value="1"/>
</dbReference>
<reference evidence="3" key="2">
    <citation type="submission" date="2010-04" db="EMBL/GenBank/DDBJ databases">
        <authorList>
            <person name="Buell R."/>
            <person name="Hamilton J."/>
            <person name="Hostetler J."/>
        </authorList>
    </citation>
    <scope>NUCLEOTIDE SEQUENCE [LARGE SCALE GENOMIC DNA]</scope>
    <source>
        <strain evidence="3">DAOM:BR144</strain>
    </source>
</reference>
<keyword evidence="3" id="KW-1185">Reference proteome</keyword>
<feature type="domain" description="AB hydrolase-1" evidence="1">
    <location>
        <begin position="2"/>
        <end position="186"/>
    </location>
</feature>
<evidence type="ECO:0000259" key="1">
    <source>
        <dbReference type="Pfam" id="PF00561"/>
    </source>
</evidence>
<dbReference type="InterPro" id="IPR029058">
    <property type="entry name" value="AB_hydrolase_fold"/>
</dbReference>
<proteinExistence type="predicted"/>
<dbReference type="EMBL" id="ADOS01000964">
    <property type="status" value="NOT_ANNOTATED_CDS"/>
    <property type="molecule type" value="Genomic_DNA"/>
</dbReference>
<evidence type="ECO:0000313" key="3">
    <source>
        <dbReference type="Proteomes" id="UP000019132"/>
    </source>
</evidence>
<dbReference type="SUPFAM" id="SSF53474">
    <property type="entry name" value="alpha/beta-Hydrolases"/>
    <property type="match status" value="1"/>
</dbReference>